<dbReference type="Proteomes" id="UP000091918">
    <property type="component" value="Unassembled WGS sequence"/>
</dbReference>
<keyword evidence="5" id="KW-1185">Reference proteome</keyword>
<dbReference type="InterPro" id="IPR004827">
    <property type="entry name" value="bZIP"/>
</dbReference>
<accession>A0A1B7NZI7</accession>
<dbReference type="SUPFAM" id="SSF57959">
    <property type="entry name" value="Leucine zipper domain"/>
    <property type="match status" value="1"/>
</dbReference>
<dbReference type="GO" id="GO:0003700">
    <property type="term" value="F:DNA-binding transcription factor activity"/>
    <property type="evidence" value="ECO:0007669"/>
    <property type="project" value="InterPro"/>
</dbReference>
<comment type="caution">
    <text evidence="4">The sequence shown here is derived from an EMBL/GenBank/DDBJ whole genome shotgun (WGS) entry which is preliminary data.</text>
</comment>
<feature type="coiled-coil region" evidence="1">
    <location>
        <begin position="45"/>
        <end position="72"/>
    </location>
</feature>
<dbReference type="PANTHER" id="PTHR37012:SF2">
    <property type="entry name" value="BZIP DOMAIN-CONTAINING PROTEIN-RELATED"/>
    <property type="match status" value="1"/>
</dbReference>
<name>A0A1B7NZI7_9EURO</name>
<proteinExistence type="predicted"/>
<dbReference type="Pfam" id="PF11905">
    <property type="entry name" value="DUF3425"/>
    <property type="match status" value="1"/>
</dbReference>
<dbReference type="PANTHER" id="PTHR37012">
    <property type="entry name" value="B-ZIP TRANSCRIPTION FACTOR (EUROFUNG)-RELATED"/>
    <property type="match status" value="1"/>
</dbReference>
<feature type="region of interest" description="Disordered" evidence="2">
    <location>
        <begin position="98"/>
        <end position="169"/>
    </location>
</feature>
<feature type="compositionally biased region" description="Polar residues" evidence="2">
    <location>
        <begin position="150"/>
        <end position="166"/>
    </location>
</feature>
<dbReference type="Gene3D" id="1.20.5.170">
    <property type="match status" value="1"/>
</dbReference>
<dbReference type="AlphaFoldDB" id="A0A1B7NZI7"/>
<organism evidence="4 5">
    <name type="scientific">Emergomyces africanus</name>
    <dbReference type="NCBI Taxonomy" id="1955775"/>
    <lineage>
        <taxon>Eukaryota</taxon>
        <taxon>Fungi</taxon>
        <taxon>Dikarya</taxon>
        <taxon>Ascomycota</taxon>
        <taxon>Pezizomycotina</taxon>
        <taxon>Eurotiomycetes</taxon>
        <taxon>Eurotiomycetidae</taxon>
        <taxon>Onygenales</taxon>
        <taxon>Ajellomycetaceae</taxon>
        <taxon>Emergomyces</taxon>
    </lineage>
</organism>
<evidence type="ECO:0000256" key="1">
    <source>
        <dbReference type="SAM" id="Coils"/>
    </source>
</evidence>
<evidence type="ECO:0000313" key="5">
    <source>
        <dbReference type="Proteomes" id="UP000091918"/>
    </source>
</evidence>
<gene>
    <name evidence="4" type="ORF">ACJ72_03460</name>
</gene>
<dbReference type="OrthoDB" id="10261951at2759"/>
<reference evidence="4 5" key="1">
    <citation type="submission" date="2015-07" db="EMBL/GenBank/DDBJ databases">
        <title>Emmonsia species relationships and genome sequence.</title>
        <authorList>
            <person name="Cuomo C.A."/>
            <person name="Schwartz I.S."/>
            <person name="Kenyon C."/>
            <person name="de Hoog G.S."/>
            <person name="Govender N.P."/>
            <person name="Botha A."/>
            <person name="Moreno L."/>
            <person name="de Vries M."/>
            <person name="Munoz J.F."/>
            <person name="Stielow J.B."/>
        </authorList>
    </citation>
    <scope>NUCLEOTIDE SEQUENCE [LARGE SCALE GENOMIC DNA]</scope>
    <source>
        <strain evidence="4 5">CBS 136260</strain>
    </source>
</reference>
<dbReference type="CDD" id="cd14688">
    <property type="entry name" value="bZIP_YAP"/>
    <property type="match status" value="1"/>
</dbReference>
<protein>
    <recommendedName>
        <fullName evidence="3">BZIP domain-containing protein</fullName>
    </recommendedName>
</protein>
<sequence length="580" mass="65457">MTQPSETVDKAIAKRRARNRVSQKSFRERQARYIKDLERRAAESLQSENTRLNASQEECRRLREALATAQTRINSLVTALSGVAENIAQSIDETLVLCPIGGEDSPPNTSINQEHEDNNEPDTDQEGDLSTTINHSEDATTDVLVDPDPSETQPEQNETPTIQGTSVEEDSIPQLSQALQAGECRTNGNNGFDLQDLFHPGEYEEQLPSNRPDFSNQPFTYVGDMNPVSSQWAQTVNNPQCSMYLPTPLLFPSPKATERVVLHKTQLEVIFPPGSATFPSVFSAHLAVCEYFTKQNPAYRDRRLANGIEPFSKLISTMVHAFVNTCWPEMRVWWAFIQSSKVVEKLMRWKLDPCMETYNTLPITHRPTALQLCAAYPGIVDWVFFPSIRDRLIEVYSHSWLLDEISCELVRSYVVEAELTKIVTGMESFPAQKGYFRIWDIVQTISLGDLISSSAVDSTTALWEIDDENNPELFALPASPFEIEPLTTGDTWTKIPLEKIFQSRQAALKLFNLLRMDDRRTVKLDPAFAAAHPELSDDPSIIATGLDCTLHSNKIQVPRPKPLSREAIMNYKAMLWKTDM</sequence>
<keyword evidence="1" id="KW-0175">Coiled coil</keyword>
<dbReference type="SMART" id="SM00338">
    <property type="entry name" value="BRLZ"/>
    <property type="match status" value="1"/>
</dbReference>
<feature type="region of interest" description="Disordered" evidence="2">
    <location>
        <begin position="1"/>
        <end position="27"/>
    </location>
</feature>
<evidence type="ECO:0000313" key="4">
    <source>
        <dbReference type="EMBL" id="OAX82191.1"/>
    </source>
</evidence>
<dbReference type="EMBL" id="LGUA01000342">
    <property type="protein sequence ID" value="OAX82191.1"/>
    <property type="molecule type" value="Genomic_DNA"/>
</dbReference>
<dbReference type="InterPro" id="IPR046347">
    <property type="entry name" value="bZIP_sf"/>
</dbReference>
<evidence type="ECO:0000259" key="3">
    <source>
        <dbReference type="SMART" id="SM00338"/>
    </source>
</evidence>
<evidence type="ECO:0000256" key="2">
    <source>
        <dbReference type="SAM" id="MobiDB-lite"/>
    </source>
</evidence>
<feature type="domain" description="BZIP" evidence="3">
    <location>
        <begin position="6"/>
        <end position="72"/>
    </location>
</feature>
<dbReference type="InterPro" id="IPR021833">
    <property type="entry name" value="DUF3425"/>
</dbReference>